<feature type="transmembrane region" description="Helical" evidence="1">
    <location>
        <begin position="71"/>
        <end position="90"/>
    </location>
</feature>
<dbReference type="RefSeq" id="WP_160610548.1">
    <property type="nucleotide sequence ID" value="NZ_WTZA01000001.1"/>
</dbReference>
<dbReference type="EMBL" id="WTZA01000001">
    <property type="protein sequence ID" value="MXO74832.1"/>
    <property type="molecule type" value="Genomic_DNA"/>
</dbReference>
<dbReference type="AlphaFoldDB" id="A0A6I4TC51"/>
<feature type="transmembrane region" description="Helical" evidence="1">
    <location>
        <begin position="46"/>
        <end position="65"/>
    </location>
</feature>
<sequence length="103" mass="11395">MIDGWLQGLGPQQRAGLNLVWVAVAFDWLITAVLWGLAAWWLCREWLITASVAAAIPLAMAVGIISIEPSFFGGWLLLGSVVLFATGAIIELRREREHFDECE</sequence>
<dbReference type="OrthoDB" id="9837827at2"/>
<evidence type="ECO:0000313" key="3">
    <source>
        <dbReference type="Proteomes" id="UP000439522"/>
    </source>
</evidence>
<feature type="transmembrane region" description="Helical" evidence="1">
    <location>
        <begin position="20"/>
        <end position="39"/>
    </location>
</feature>
<keyword evidence="3" id="KW-1185">Reference proteome</keyword>
<proteinExistence type="predicted"/>
<evidence type="ECO:0000313" key="2">
    <source>
        <dbReference type="EMBL" id="MXO74832.1"/>
    </source>
</evidence>
<accession>A0A6I4TC51</accession>
<keyword evidence="1" id="KW-0472">Membrane</keyword>
<dbReference type="Proteomes" id="UP000439522">
    <property type="component" value="Unassembled WGS sequence"/>
</dbReference>
<keyword evidence="1" id="KW-0812">Transmembrane</keyword>
<reference evidence="2 3" key="1">
    <citation type="submission" date="2019-12" db="EMBL/GenBank/DDBJ databases">
        <title>Genomic-based taxomic classification of the family Erythrobacteraceae.</title>
        <authorList>
            <person name="Xu L."/>
        </authorList>
    </citation>
    <scope>NUCLEOTIDE SEQUENCE [LARGE SCALE GENOMIC DNA]</scope>
    <source>
        <strain evidence="2 3">100921-2</strain>
    </source>
</reference>
<name>A0A6I4TC51_9SPHN</name>
<keyword evidence="1" id="KW-1133">Transmembrane helix</keyword>
<comment type="caution">
    <text evidence="2">The sequence shown here is derived from an EMBL/GenBank/DDBJ whole genome shotgun (WGS) entry which is preliminary data.</text>
</comment>
<protein>
    <submittedName>
        <fullName evidence="2">Uncharacterized protein</fullName>
    </submittedName>
</protein>
<organism evidence="2 3">
    <name type="scientific">Tsuneonella aeria</name>
    <dbReference type="NCBI Taxonomy" id="1837929"/>
    <lineage>
        <taxon>Bacteria</taxon>
        <taxon>Pseudomonadati</taxon>
        <taxon>Pseudomonadota</taxon>
        <taxon>Alphaproteobacteria</taxon>
        <taxon>Sphingomonadales</taxon>
        <taxon>Erythrobacteraceae</taxon>
        <taxon>Tsuneonella</taxon>
    </lineage>
</organism>
<gene>
    <name evidence="2" type="ORF">GRI40_06310</name>
</gene>
<evidence type="ECO:0000256" key="1">
    <source>
        <dbReference type="SAM" id="Phobius"/>
    </source>
</evidence>